<organism evidence="1 2">
    <name type="scientific">Arabis nemorensis</name>
    <dbReference type="NCBI Taxonomy" id="586526"/>
    <lineage>
        <taxon>Eukaryota</taxon>
        <taxon>Viridiplantae</taxon>
        <taxon>Streptophyta</taxon>
        <taxon>Embryophyta</taxon>
        <taxon>Tracheophyta</taxon>
        <taxon>Spermatophyta</taxon>
        <taxon>Magnoliopsida</taxon>
        <taxon>eudicotyledons</taxon>
        <taxon>Gunneridae</taxon>
        <taxon>Pentapetalae</taxon>
        <taxon>rosids</taxon>
        <taxon>malvids</taxon>
        <taxon>Brassicales</taxon>
        <taxon>Brassicaceae</taxon>
        <taxon>Arabideae</taxon>
        <taxon>Arabis</taxon>
    </lineage>
</organism>
<dbReference type="EMBL" id="CABITT030000007">
    <property type="protein sequence ID" value="VVB10165.1"/>
    <property type="molecule type" value="Genomic_DNA"/>
</dbReference>
<name>A0A565C914_9BRAS</name>
<dbReference type="Proteomes" id="UP000489600">
    <property type="component" value="Unassembled WGS sequence"/>
</dbReference>
<dbReference type="OrthoDB" id="1742563at2759"/>
<proteinExistence type="predicted"/>
<gene>
    <name evidence="1" type="ORF">ANE_LOCUS20609</name>
</gene>
<comment type="caution">
    <text evidence="1">The sequence shown here is derived from an EMBL/GenBank/DDBJ whole genome shotgun (WGS) entry which is preliminary data.</text>
</comment>
<accession>A0A565C914</accession>
<sequence length="119" mass="13357">MTVRDLRNDIVKKSALPIRTVAGEEKLLCKSEDGVVLLDHKEAGARANHVVLGELRTRFVKHLVWSDDIEGVALLSKRRIIISSKTLDLKCEVVEDTELVKSGAWYNNVDGNFPESMKQ</sequence>
<protein>
    <submittedName>
        <fullName evidence="1">Uncharacterized protein</fullName>
    </submittedName>
</protein>
<dbReference type="AlphaFoldDB" id="A0A565C914"/>
<reference evidence="1" key="1">
    <citation type="submission" date="2019-07" db="EMBL/GenBank/DDBJ databases">
        <authorList>
            <person name="Dittberner H."/>
        </authorList>
    </citation>
    <scope>NUCLEOTIDE SEQUENCE [LARGE SCALE GENOMIC DNA]</scope>
</reference>
<keyword evidence="2" id="KW-1185">Reference proteome</keyword>
<evidence type="ECO:0000313" key="2">
    <source>
        <dbReference type="Proteomes" id="UP000489600"/>
    </source>
</evidence>
<evidence type="ECO:0000313" key="1">
    <source>
        <dbReference type="EMBL" id="VVB10165.1"/>
    </source>
</evidence>